<accession>A0A175VWW8</accession>
<gene>
    <name evidence="1" type="ORF">MMYC01_207455</name>
</gene>
<dbReference type="STRING" id="100816.A0A175VWW8"/>
<reference evidence="1 2" key="1">
    <citation type="journal article" date="2016" name="Genome Announc.">
        <title>Genome Sequence of Madurella mycetomatis mm55, Isolated from a Human Mycetoma Case in Sudan.</title>
        <authorList>
            <person name="Smit S."/>
            <person name="Derks M.F."/>
            <person name="Bervoets S."/>
            <person name="Fahal A."/>
            <person name="van Leeuwen W."/>
            <person name="van Belkum A."/>
            <person name="van de Sande W.W."/>
        </authorList>
    </citation>
    <scope>NUCLEOTIDE SEQUENCE [LARGE SCALE GENOMIC DNA]</scope>
    <source>
        <strain evidence="2">mm55</strain>
    </source>
</reference>
<protein>
    <recommendedName>
        <fullName evidence="3">Fungal N-terminal domain-containing protein</fullName>
    </recommendedName>
</protein>
<evidence type="ECO:0000313" key="1">
    <source>
        <dbReference type="EMBL" id="KXX75782.1"/>
    </source>
</evidence>
<dbReference type="EMBL" id="LCTW02000249">
    <property type="protein sequence ID" value="KXX75782.1"/>
    <property type="molecule type" value="Genomic_DNA"/>
</dbReference>
<proteinExistence type="predicted"/>
<name>A0A175VWW8_9PEZI</name>
<keyword evidence="2" id="KW-1185">Reference proteome</keyword>
<dbReference type="AlphaFoldDB" id="A0A175VWW8"/>
<evidence type="ECO:0000313" key="2">
    <source>
        <dbReference type="Proteomes" id="UP000078237"/>
    </source>
</evidence>
<comment type="caution">
    <text evidence="1">The sequence shown here is derived from an EMBL/GenBank/DDBJ whole genome shotgun (WGS) entry which is preliminary data.</text>
</comment>
<dbReference type="Proteomes" id="UP000078237">
    <property type="component" value="Unassembled WGS sequence"/>
</dbReference>
<sequence length="144" mass="16156">MDPLSALGIAAAVVQFVDFGGRLLSKAWESAGDLAAELKELQTQTSTLSENLHKASAHLRRDGPTAADRNLARARDDCDRIAAEIQDTLDRARRRERRFPFAIWEPTNISAAKARLENLRRAATESVLFCIWQVLLTWSRIKRA</sequence>
<dbReference type="VEuPathDB" id="FungiDB:MMYC01_207455"/>
<evidence type="ECO:0008006" key="3">
    <source>
        <dbReference type="Google" id="ProtNLM"/>
    </source>
</evidence>
<dbReference type="OrthoDB" id="4751750at2759"/>
<organism evidence="1 2">
    <name type="scientific">Madurella mycetomatis</name>
    <dbReference type="NCBI Taxonomy" id="100816"/>
    <lineage>
        <taxon>Eukaryota</taxon>
        <taxon>Fungi</taxon>
        <taxon>Dikarya</taxon>
        <taxon>Ascomycota</taxon>
        <taxon>Pezizomycotina</taxon>
        <taxon>Sordariomycetes</taxon>
        <taxon>Sordariomycetidae</taxon>
        <taxon>Sordariales</taxon>
        <taxon>Sordariales incertae sedis</taxon>
        <taxon>Madurella</taxon>
    </lineage>
</organism>